<dbReference type="EMBL" id="BTSY01000007">
    <property type="protein sequence ID" value="GMT36279.1"/>
    <property type="molecule type" value="Genomic_DNA"/>
</dbReference>
<feature type="non-terminal residue" evidence="3">
    <location>
        <position position="1"/>
    </location>
</feature>
<keyword evidence="2" id="KW-0812">Transmembrane</keyword>
<feature type="region of interest" description="Disordered" evidence="1">
    <location>
        <begin position="39"/>
        <end position="64"/>
    </location>
</feature>
<evidence type="ECO:0000256" key="2">
    <source>
        <dbReference type="SAM" id="Phobius"/>
    </source>
</evidence>
<accession>A0AAV5X302</accession>
<protein>
    <submittedName>
        <fullName evidence="3">Uncharacterized protein</fullName>
    </submittedName>
</protein>
<name>A0AAV5X302_9BILA</name>
<sequence>FATMKTLELFLYAFIVGFSLRIISLNYAEKSKRLEYVAESSGVTGPDGISSEGFESSEEKKENT</sequence>
<evidence type="ECO:0000313" key="3">
    <source>
        <dbReference type="EMBL" id="GMT36279.1"/>
    </source>
</evidence>
<feature type="non-terminal residue" evidence="3">
    <location>
        <position position="64"/>
    </location>
</feature>
<dbReference type="AlphaFoldDB" id="A0AAV5X302"/>
<keyword evidence="4" id="KW-1185">Reference proteome</keyword>
<keyword evidence="2" id="KW-1133">Transmembrane helix</keyword>
<dbReference type="Proteomes" id="UP001432322">
    <property type="component" value="Unassembled WGS sequence"/>
</dbReference>
<feature type="transmembrane region" description="Helical" evidence="2">
    <location>
        <begin position="6"/>
        <end position="23"/>
    </location>
</feature>
<gene>
    <name evidence="3" type="ORF">PFISCL1PPCAC_27576</name>
</gene>
<proteinExistence type="predicted"/>
<evidence type="ECO:0000313" key="4">
    <source>
        <dbReference type="Proteomes" id="UP001432322"/>
    </source>
</evidence>
<evidence type="ECO:0000256" key="1">
    <source>
        <dbReference type="SAM" id="MobiDB-lite"/>
    </source>
</evidence>
<comment type="caution">
    <text evidence="3">The sequence shown here is derived from an EMBL/GenBank/DDBJ whole genome shotgun (WGS) entry which is preliminary data.</text>
</comment>
<keyword evidence="2" id="KW-0472">Membrane</keyword>
<reference evidence="3" key="1">
    <citation type="submission" date="2023-10" db="EMBL/GenBank/DDBJ databases">
        <title>Genome assembly of Pristionchus species.</title>
        <authorList>
            <person name="Yoshida K."/>
            <person name="Sommer R.J."/>
        </authorList>
    </citation>
    <scope>NUCLEOTIDE SEQUENCE</scope>
    <source>
        <strain evidence="3">RS5133</strain>
    </source>
</reference>
<organism evidence="3 4">
    <name type="scientific">Pristionchus fissidentatus</name>
    <dbReference type="NCBI Taxonomy" id="1538716"/>
    <lineage>
        <taxon>Eukaryota</taxon>
        <taxon>Metazoa</taxon>
        <taxon>Ecdysozoa</taxon>
        <taxon>Nematoda</taxon>
        <taxon>Chromadorea</taxon>
        <taxon>Rhabditida</taxon>
        <taxon>Rhabditina</taxon>
        <taxon>Diplogasteromorpha</taxon>
        <taxon>Diplogasteroidea</taxon>
        <taxon>Neodiplogasteridae</taxon>
        <taxon>Pristionchus</taxon>
    </lineage>
</organism>